<name>A0A8J2VGM5_9BACL</name>
<accession>A0A8J2VGM5</accession>
<dbReference type="PANTHER" id="PTHR35531:SF1">
    <property type="entry name" value="INNER MEMBRANE PROTEIN YBCI-RELATED"/>
    <property type="match status" value="1"/>
</dbReference>
<feature type="transmembrane region" description="Helical" evidence="1">
    <location>
        <begin position="106"/>
        <end position="124"/>
    </location>
</feature>
<evidence type="ECO:0000313" key="2">
    <source>
        <dbReference type="EMBL" id="GGE17591.1"/>
    </source>
</evidence>
<evidence type="ECO:0000256" key="1">
    <source>
        <dbReference type="SAM" id="Phobius"/>
    </source>
</evidence>
<evidence type="ECO:0000313" key="3">
    <source>
        <dbReference type="Proteomes" id="UP000625210"/>
    </source>
</evidence>
<keyword evidence="1" id="KW-1133">Transmembrane helix</keyword>
<dbReference type="Proteomes" id="UP000625210">
    <property type="component" value="Unassembled WGS sequence"/>
</dbReference>
<dbReference type="AlphaFoldDB" id="A0A8J2VGM5"/>
<keyword evidence="1" id="KW-0812">Transmembrane</keyword>
<reference evidence="2" key="1">
    <citation type="journal article" date="2014" name="Int. J. Syst. Evol. Microbiol.">
        <title>Complete genome sequence of Corynebacterium casei LMG S-19264T (=DSM 44701T), isolated from a smear-ripened cheese.</title>
        <authorList>
            <consortium name="US DOE Joint Genome Institute (JGI-PGF)"/>
            <person name="Walter F."/>
            <person name="Albersmeier A."/>
            <person name="Kalinowski J."/>
            <person name="Ruckert C."/>
        </authorList>
    </citation>
    <scope>NUCLEOTIDE SEQUENCE</scope>
    <source>
        <strain evidence="2">CGMCC 1.15179</strain>
    </source>
</reference>
<dbReference type="PANTHER" id="PTHR35531">
    <property type="entry name" value="INNER MEMBRANE PROTEIN YBCI-RELATED"/>
    <property type="match status" value="1"/>
</dbReference>
<dbReference type="PIRSF" id="PIRSF030780">
    <property type="entry name" value="Md_memb_hyd_prd"/>
    <property type="match status" value="1"/>
</dbReference>
<comment type="caution">
    <text evidence="2">The sequence shown here is derived from an EMBL/GenBank/DDBJ whole genome shotgun (WGS) entry which is preliminary data.</text>
</comment>
<dbReference type="InterPro" id="IPR016956">
    <property type="entry name" value="YdjM"/>
</dbReference>
<dbReference type="RefSeq" id="WP_188647669.1">
    <property type="nucleotide sequence ID" value="NZ_BMHQ01000006.1"/>
</dbReference>
<organism evidence="2 3">
    <name type="scientific">Marinithermofilum abyssi</name>
    <dbReference type="NCBI Taxonomy" id="1571185"/>
    <lineage>
        <taxon>Bacteria</taxon>
        <taxon>Bacillati</taxon>
        <taxon>Bacillota</taxon>
        <taxon>Bacilli</taxon>
        <taxon>Bacillales</taxon>
        <taxon>Thermoactinomycetaceae</taxon>
        <taxon>Marinithermofilum</taxon>
    </lineage>
</organism>
<reference evidence="2" key="2">
    <citation type="submission" date="2020-09" db="EMBL/GenBank/DDBJ databases">
        <authorList>
            <person name="Sun Q."/>
            <person name="Zhou Y."/>
        </authorList>
    </citation>
    <scope>NUCLEOTIDE SEQUENCE</scope>
    <source>
        <strain evidence="2">CGMCC 1.15179</strain>
    </source>
</reference>
<feature type="transmembrane region" description="Helical" evidence="1">
    <location>
        <begin position="130"/>
        <end position="153"/>
    </location>
</feature>
<gene>
    <name evidence="2" type="ORF">GCM10011571_19140</name>
</gene>
<dbReference type="EMBL" id="BMHQ01000006">
    <property type="protein sequence ID" value="GGE17591.1"/>
    <property type="molecule type" value="Genomic_DNA"/>
</dbReference>
<protein>
    <recommendedName>
        <fullName evidence="4">Metal-dependent hydrolase</fullName>
    </recommendedName>
</protein>
<dbReference type="Pfam" id="PF04307">
    <property type="entry name" value="YdjM"/>
    <property type="match status" value="1"/>
</dbReference>
<keyword evidence="3" id="KW-1185">Reference proteome</keyword>
<feature type="transmembrane region" description="Helical" evidence="1">
    <location>
        <begin position="174"/>
        <end position="195"/>
    </location>
</feature>
<evidence type="ECO:0008006" key="4">
    <source>
        <dbReference type="Google" id="ProtNLM"/>
    </source>
</evidence>
<proteinExistence type="predicted"/>
<dbReference type="InterPro" id="IPR007404">
    <property type="entry name" value="YdjM-like"/>
</dbReference>
<sequence length="220" mass="23139">MTGNTHMSLGVAAGAAAAAITGVGADPEAMAWTVVASSIGAMLPDIDEDGSMLNNLLFKSIQYRSAALTVLGGIMVLLYFLKHVPLWTCLAGMYAMSVAFVPHRSITHSLLALGIVTGITYLAAPDYSVAIAAGYISHLLADAVTTGGVPFFWPWKKRWGLKDLGIKVRSGDKVDQVTGKLAMYGGSLAILWMLFQGASPDAFLSGAADQVKSIKGLFWG</sequence>
<feature type="transmembrane region" description="Helical" evidence="1">
    <location>
        <begin position="61"/>
        <end position="81"/>
    </location>
</feature>
<keyword evidence="1" id="KW-0472">Membrane</keyword>